<proteinExistence type="predicted"/>
<evidence type="ECO:0008006" key="3">
    <source>
        <dbReference type="Google" id="ProtNLM"/>
    </source>
</evidence>
<sequence length="220" mass="24673">MQIKKLESAYKTNADRPVAYLDETSMPAGVYEGSDPFYAVTAVVVPRRDHEAIRKDLLQITGAPYWHSTKANETEEGKATLDELARYIGEGKEPVIISAQAVVDPEDKNLEKARAACLTHLLSSLHAGSHCEPVNLFILERRQDQKRRNIDDHTFKAARKSGAIPLTAETVQVSPTHEHLLWLPDIVSYAYYRKMAVKQPGLFDHVEHMVTHISPVPPVK</sequence>
<evidence type="ECO:0000313" key="1">
    <source>
        <dbReference type="EMBL" id="MCP9002074.1"/>
    </source>
</evidence>
<name>A0ABT1LV94_9MICC</name>
<protein>
    <recommendedName>
        <fullName evidence="3">DUF3800 domain-containing protein</fullName>
    </recommendedName>
</protein>
<organism evidence="1 2">
    <name type="scientific">Pseudarthrobacter humi</name>
    <dbReference type="NCBI Taxonomy" id="2952523"/>
    <lineage>
        <taxon>Bacteria</taxon>
        <taxon>Bacillati</taxon>
        <taxon>Actinomycetota</taxon>
        <taxon>Actinomycetes</taxon>
        <taxon>Micrococcales</taxon>
        <taxon>Micrococcaceae</taxon>
        <taxon>Pseudarthrobacter</taxon>
    </lineage>
</organism>
<keyword evidence="2" id="KW-1185">Reference proteome</keyword>
<accession>A0ABT1LV94</accession>
<evidence type="ECO:0000313" key="2">
    <source>
        <dbReference type="Proteomes" id="UP001524318"/>
    </source>
</evidence>
<dbReference type="RefSeq" id="WP_254753272.1">
    <property type="nucleotide sequence ID" value="NZ_JANCLV010000029.1"/>
</dbReference>
<reference evidence="1 2" key="1">
    <citation type="submission" date="2022-06" db="EMBL/GenBank/DDBJ databases">
        <title>Pseudarthrobacter sp. strain RMG13 Genome sequencing and assembly.</title>
        <authorList>
            <person name="Kim I."/>
        </authorList>
    </citation>
    <scope>NUCLEOTIDE SEQUENCE [LARGE SCALE GENOMIC DNA]</scope>
    <source>
        <strain evidence="1 2">RMG13</strain>
    </source>
</reference>
<comment type="caution">
    <text evidence="1">The sequence shown here is derived from an EMBL/GenBank/DDBJ whole genome shotgun (WGS) entry which is preliminary data.</text>
</comment>
<dbReference type="Proteomes" id="UP001524318">
    <property type="component" value="Unassembled WGS sequence"/>
</dbReference>
<dbReference type="EMBL" id="JANCLV010000029">
    <property type="protein sequence ID" value="MCP9002074.1"/>
    <property type="molecule type" value="Genomic_DNA"/>
</dbReference>
<gene>
    <name evidence="1" type="ORF">NFC73_20435</name>
</gene>